<organism evidence="1 2">
    <name type="scientific">Flexivirga alba</name>
    <dbReference type="NCBI Taxonomy" id="702742"/>
    <lineage>
        <taxon>Bacteria</taxon>
        <taxon>Bacillati</taxon>
        <taxon>Actinomycetota</taxon>
        <taxon>Actinomycetes</taxon>
        <taxon>Micrococcales</taxon>
        <taxon>Dermacoccaceae</taxon>
        <taxon>Flexivirga</taxon>
    </lineage>
</organism>
<keyword evidence="2" id="KW-1185">Reference proteome</keyword>
<sequence>MTQEVHRAHAESPLSFVTIFDQPVPLLPVPTVLTAGQRPELQVVDRFTRGVAIVGRFALSPSLIGAKVDVDPTRPLRVRVRLSIDKMSEEWWHKRPPEHVTREDTATGRLLVLRSQGETRAVCYLAPANDTHGAPATGTVEFDLPAGSVTKEGLLILEAVDAPTLPDWAESRIMSYGQVGVRIDQLDLLVSGGGAAPVTPFVGRQRDGFAAQLVTTWPQPDGSIAPVHVRVRRQHYRAAGLARRAVNKAIRESRRRLHSNEPTVEMHDVLRRWLDAGLVNVEGAGLETGSPVPGRLVARSGSNDAAHAHADLHIEQDAVREPVLLRIVTDATGVNVPAELGTMQLIWDTPVGRPSCPG</sequence>
<gene>
    <name evidence="1" type="ORF">ACFQDH_22340</name>
</gene>
<dbReference type="RefSeq" id="WP_382404558.1">
    <property type="nucleotide sequence ID" value="NZ_JBHSWH010000001.1"/>
</dbReference>
<evidence type="ECO:0000313" key="1">
    <source>
        <dbReference type="EMBL" id="MFC6707897.1"/>
    </source>
</evidence>
<proteinExistence type="predicted"/>
<dbReference type="Proteomes" id="UP001596298">
    <property type="component" value="Unassembled WGS sequence"/>
</dbReference>
<name>A0ABW2AM45_9MICO</name>
<dbReference type="EMBL" id="JBHSWH010000001">
    <property type="protein sequence ID" value="MFC6707897.1"/>
    <property type="molecule type" value="Genomic_DNA"/>
</dbReference>
<evidence type="ECO:0000313" key="2">
    <source>
        <dbReference type="Proteomes" id="UP001596298"/>
    </source>
</evidence>
<protein>
    <submittedName>
        <fullName evidence="1">Uncharacterized protein</fullName>
    </submittedName>
</protein>
<accession>A0ABW2AM45</accession>
<reference evidence="2" key="1">
    <citation type="journal article" date="2019" name="Int. J. Syst. Evol. Microbiol.">
        <title>The Global Catalogue of Microorganisms (GCM) 10K type strain sequencing project: providing services to taxonomists for standard genome sequencing and annotation.</title>
        <authorList>
            <consortium name="The Broad Institute Genomics Platform"/>
            <consortium name="The Broad Institute Genome Sequencing Center for Infectious Disease"/>
            <person name="Wu L."/>
            <person name="Ma J."/>
        </authorList>
    </citation>
    <scope>NUCLEOTIDE SEQUENCE [LARGE SCALE GENOMIC DNA]</scope>
    <source>
        <strain evidence="2">CCUG 58127</strain>
    </source>
</reference>
<comment type="caution">
    <text evidence="1">The sequence shown here is derived from an EMBL/GenBank/DDBJ whole genome shotgun (WGS) entry which is preliminary data.</text>
</comment>